<dbReference type="PANTHER" id="PTHR36032:SF1">
    <property type="entry name" value="PHOSPHOPANTOTHENATE--CYSTEINE LIGASE 2"/>
    <property type="match status" value="1"/>
</dbReference>
<evidence type="ECO:0000313" key="3">
    <source>
        <dbReference type="Proteomes" id="UP000593562"/>
    </source>
</evidence>
<dbReference type="Proteomes" id="UP000593562">
    <property type="component" value="Unassembled WGS sequence"/>
</dbReference>
<dbReference type="FunCoup" id="A0A7J7BXG8">
    <property type="interactions" value="1777"/>
</dbReference>
<accession>A0A7J7BXG8</accession>
<dbReference type="InParanoid" id="A0A7J7BXG8"/>
<proteinExistence type="predicted"/>
<organism evidence="2 3">
    <name type="scientific">Tripterygium wilfordii</name>
    <name type="common">Thunder God vine</name>
    <dbReference type="NCBI Taxonomy" id="458696"/>
    <lineage>
        <taxon>Eukaryota</taxon>
        <taxon>Viridiplantae</taxon>
        <taxon>Streptophyta</taxon>
        <taxon>Embryophyta</taxon>
        <taxon>Tracheophyta</taxon>
        <taxon>Spermatophyta</taxon>
        <taxon>Magnoliopsida</taxon>
        <taxon>eudicotyledons</taxon>
        <taxon>Gunneridae</taxon>
        <taxon>Pentapetalae</taxon>
        <taxon>rosids</taxon>
        <taxon>fabids</taxon>
        <taxon>Celastrales</taxon>
        <taxon>Celastraceae</taxon>
        <taxon>Tripterygium</taxon>
    </lineage>
</organism>
<sequence>MLDNSTTSAAAAEPVIKRYSHPNQRQALSLSRSDLSTRSLNRRKSSEKNQFATSRNIHAAEHGETGSSGLLNENTHPALIALEGCSRSAASQFLNERWAAAMNCYNDTTIDLSERPVMYSGSSASAWGHFRLPHQLMHQASSAGASSGLQMDFLTELSRAMAKANTGSEF</sequence>
<feature type="compositionally biased region" description="Low complexity" evidence="1">
    <location>
        <begin position="28"/>
        <end position="39"/>
    </location>
</feature>
<dbReference type="AlphaFoldDB" id="A0A7J7BXG8"/>
<feature type="region of interest" description="Disordered" evidence="1">
    <location>
        <begin position="1"/>
        <end position="70"/>
    </location>
</feature>
<name>A0A7J7BXG8_TRIWF</name>
<gene>
    <name evidence="2" type="ORF">HS088_TW22G00196</name>
</gene>
<reference evidence="2 3" key="1">
    <citation type="journal article" date="2020" name="Nat. Commun.">
        <title>Genome of Tripterygium wilfordii and identification of cytochrome P450 involved in triptolide biosynthesis.</title>
        <authorList>
            <person name="Tu L."/>
            <person name="Su P."/>
            <person name="Zhang Z."/>
            <person name="Gao L."/>
            <person name="Wang J."/>
            <person name="Hu T."/>
            <person name="Zhou J."/>
            <person name="Zhang Y."/>
            <person name="Zhao Y."/>
            <person name="Liu Y."/>
            <person name="Song Y."/>
            <person name="Tong Y."/>
            <person name="Lu Y."/>
            <person name="Yang J."/>
            <person name="Xu C."/>
            <person name="Jia M."/>
            <person name="Peters R.J."/>
            <person name="Huang L."/>
            <person name="Gao W."/>
        </authorList>
    </citation>
    <scope>NUCLEOTIDE SEQUENCE [LARGE SCALE GENOMIC DNA]</scope>
    <source>
        <strain evidence="3">cv. XIE 37</strain>
        <tissue evidence="2">Leaf</tissue>
    </source>
</reference>
<keyword evidence="3" id="KW-1185">Reference proteome</keyword>
<evidence type="ECO:0000256" key="1">
    <source>
        <dbReference type="SAM" id="MobiDB-lite"/>
    </source>
</evidence>
<dbReference type="PANTHER" id="PTHR36032">
    <property type="entry name" value="PHOSPHOPANTOTHENATE--CYSTEINE LIGASE 2"/>
    <property type="match status" value="1"/>
</dbReference>
<comment type="caution">
    <text evidence="2">The sequence shown here is derived from an EMBL/GenBank/DDBJ whole genome shotgun (WGS) entry which is preliminary data.</text>
</comment>
<evidence type="ECO:0000313" key="2">
    <source>
        <dbReference type="EMBL" id="KAF5726518.1"/>
    </source>
</evidence>
<protein>
    <submittedName>
        <fullName evidence="2">Uncharacterized protein</fullName>
    </submittedName>
</protein>
<dbReference type="EMBL" id="JAAARO010000022">
    <property type="protein sequence ID" value="KAF5726518.1"/>
    <property type="molecule type" value="Genomic_DNA"/>
</dbReference>